<evidence type="ECO:0000313" key="3">
    <source>
        <dbReference type="Proteomes" id="UP001341281"/>
    </source>
</evidence>
<gene>
    <name evidence="2" type="ORF">U9M48_031636</name>
</gene>
<sequence>MNLDVKAKYDRLHRMVSNFRLPMLCRMEYDEEMCTATCHVRGLQCIMPSTSLAGMKNVELAREDIDRQLQDERDEVDRIVKEAREEMDLKLKLQRSEIDINILEERMSMDQKLKEERQVSDRRLKEERARSDRMLKEERDALDRKLQKERQNMDRTLELERVEMDGIKMMARANMERKLLQDLTHDQPDPIEPSYEPDLSFDSLPRPHQGCKFILSLLLTQNPNQEQILLS</sequence>
<dbReference type="Proteomes" id="UP001341281">
    <property type="component" value="Chromosome 07"/>
</dbReference>
<name>A0AAQ3U668_PASNO</name>
<evidence type="ECO:0000256" key="1">
    <source>
        <dbReference type="SAM" id="Coils"/>
    </source>
</evidence>
<proteinExistence type="predicted"/>
<reference evidence="2 3" key="1">
    <citation type="submission" date="2024-02" db="EMBL/GenBank/DDBJ databases">
        <title>High-quality chromosome-scale genome assembly of Pensacola bahiagrass (Paspalum notatum Flugge var. saurae).</title>
        <authorList>
            <person name="Vega J.M."/>
            <person name="Podio M."/>
            <person name="Orjuela J."/>
            <person name="Siena L.A."/>
            <person name="Pessino S.C."/>
            <person name="Combes M.C."/>
            <person name="Mariac C."/>
            <person name="Albertini E."/>
            <person name="Pupilli F."/>
            <person name="Ortiz J.P.A."/>
            <person name="Leblanc O."/>
        </authorList>
    </citation>
    <scope>NUCLEOTIDE SEQUENCE [LARGE SCALE GENOMIC DNA]</scope>
    <source>
        <strain evidence="2">R1</strain>
        <tissue evidence="2">Leaf</tissue>
    </source>
</reference>
<feature type="coiled-coil region" evidence="1">
    <location>
        <begin position="55"/>
        <end position="106"/>
    </location>
</feature>
<keyword evidence="3" id="KW-1185">Reference proteome</keyword>
<organism evidence="2 3">
    <name type="scientific">Paspalum notatum var. saurae</name>
    <dbReference type="NCBI Taxonomy" id="547442"/>
    <lineage>
        <taxon>Eukaryota</taxon>
        <taxon>Viridiplantae</taxon>
        <taxon>Streptophyta</taxon>
        <taxon>Embryophyta</taxon>
        <taxon>Tracheophyta</taxon>
        <taxon>Spermatophyta</taxon>
        <taxon>Magnoliopsida</taxon>
        <taxon>Liliopsida</taxon>
        <taxon>Poales</taxon>
        <taxon>Poaceae</taxon>
        <taxon>PACMAD clade</taxon>
        <taxon>Panicoideae</taxon>
        <taxon>Andropogonodae</taxon>
        <taxon>Paspaleae</taxon>
        <taxon>Paspalinae</taxon>
        <taxon>Paspalum</taxon>
    </lineage>
</organism>
<dbReference type="AlphaFoldDB" id="A0AAQ3U668"/>
<feature type="coiled-coil region" evidence="1">
    <location>
        <begin position="132"/>
        <end position="159"/>
    </location>
</feature>
<keyword evidence="1" id="KW-0175">Coiled coil</keyword>
<protein>
    <submittedName>
        <fullName evidence="2">Uncharacterized protein</fullName>
    </submittedName>
</protein>
<evidence type="ECO:0000313" key="2">
    <source>
        <dbReference type="EMBL" id="WVZ84622.1"/>
    </source>
</evidence>
<accession>A0AAQ3U668</accession>
<dbReference type="EMBL" id="CP144751">
    <property type="protein sequence ID" value="WVZ84622.1"/>
    <property type="molecule type" value="Genomic_DNA"/>
</dbReference>